<keyword evidence="1" id="KW-1133">Transmembrane helix</keyword>
<dbReference type="RefSeq" id="WP_108899432.1">
    <property type="nucleotide sequence ID" value="NZ_CP029185.2"/>
</dbReference>
<dbReference type="KEGG" id="lpv:HYN51_01460"/>
<sequence length="478" mass="55123">MIIDTPKDKKFPRTFWIRLFTIFFILLGLSFSVFIFTNLWRDSNSSDFGSNSKSLGGYYYGYQQKVYVNIPGQGYYLLPGVDSSNFQVYSSQYLTPLAKNKQSVLCGTHIIQGLQPEQITYASQGYISDGHRTYFCSTARKNPDYYWWHEIVRDNDYDNPDRARRRDFMLSRVEHVTYGNLKTWGQNYLSDGQHLFYAGVMIPEADGSSVQSVYYGQGYLKGRIHDRYLANSIHVYYQGRTLPDANPVTFSAFSPDGDQWQTDYGWDTKINRYYFEAAPFPNVIDGKKTQGLKLFVANRDRANHELFINNNGVFYWDYQGKKFEYAGPNPFGTDKSQPLSEQQAPGVWATAKNTVVLISYKVWGKRSRGLVSQNTVLSVIPDVSLSDWQLADTFESDGWVIGTAWRAKGNYYFSSTSGQNINMDESLYLIADYPAFKQQLKQEKRITNELKEHYLHSVRDMQGVNNVVHAKSSYSFWN</sequence>
<keyword evidence="1" id="KW-0472">Membrane</keyword>
<dbReference type="EMBL" id="CP029185">
    <property type="protein sequence ID" value="AWH87343.1"/>
    <property type="molecule type" value="Genomic_DNA"/>
</dbReference>
<dbReference type="Proteomes" id="UP000244908">
    <property type="component" value="Chromosome"/>
</dbReference>
<dbReference type="Pfam" id="PF13644">
    <property type="entry name" value="DKNYY"/>
    <property type="match status" value="1"/>
</dbReference>
<protein>
    <recommendedName>
        <fullName evidence="4">DKNYY family protein</fullName>
    </recommendedName>
</protein>
<dbReference type="AlphaFoldDB" id="A0A2Y9TUK8"/>
<keyword evidence="3" id="KW-1185">Reference proteome</keyword>
<evidence type="ECO:0000256" key="1">
    <source>
        <dbReference type="SAM" id="Phobius"/>
    </source>
</evidence>
<accession>A0A2Y9TUK8</accession>
<evidence type="ECO:0000313" key="2">
    <source>
        <dbReference type="EMBL" id="AWH87343.1"/>
    </source>
</evidence>
<dbReference type="OrthoDB" id="8647779at2"/>
<evidence type="ECO:0008006" key="4">
    <source>
        <dbReference type="Google" id="ProtNLM"/>
    </source>
</evidence>
<organism evidence="2 3">
    <name type="scientific">Limnobaculum parvum</name>
    <dbReference type="NCBI Taxonomy" id="2172103"/>
    <lineage>
        <taxon>Bacteria</taxon>
        <taxon>Pseudomonadati</taxon>
        <taxon>Pseudomonadota</taxon>
        <taxon>Gammaproteobacteria</taxon>
        <taxon>Enterobacterales</taxon>
        <taxon>Budviciaceae</taxon>
        <taxon>Limnobaculum</taxon>
    </lineage>
</organism>
<feature type="transmembrane region" description="Helical" evidence="1">
    <location>
        <begin position="15"/>
        <end position="40"/>
    </location>
</feature>
<name>A0A2Y9TUK8_9GAMM</name>
<keyword evidence="1" id="KW-0812">Transmembrane</keyword>
<proteinExistence type="predicted"/>
<dbReference type="InterPro" id="IPR027375">
    <property type="entry name" value="DKNYY"/>
</dbReference>
<gene>
    <name evidence="2" type="ORF">HYN51_01460</name>
</gene>
<evidence type="ECO:0000313" key="3">
    <source>
        <dbReference type="Proteomes" id="UP000244908"/>
    </source>
</evidence>
<reference evidence="2 3" key="1">
    <citation type="journal article" date="2019" name="Int. J. Syst. Evol. Microbiol.">
        <title>Limnobaculum parvum gen. nov., sp. nov., isolated from a freshwater lake.</title>
        <authorList>
            <person name="Baek C."/>
            <person name="Shin S.K."/>
            <person name="Yi H."/>
        </authorList>
    </citation>
    <scope>NUCLEOTIDE SEQUENCE [LARGE SCALE GENOMIC DNA]</scope>
    <source>
        <strain evidence="2 3">HYN0051</strain>
    </source>
</reference>